<reference evidence="6 7" key="1">
    <citation type="submission" date="2020-04" db="EMBL/GenBank/DDBJ databases">
        <authorList>
            <person name="De Canck E."/>
        </authorList>
    </citation>
    <scope>NUCLEOTIDE SEQUENCE [LARGE SCALE GENOMIC DNA]</scope>
    <source>
        <strain evidence="6 7">LMG 29542</strain>
    </source>
</reference>
<dbReference type="GO" id="GO:0012505">
    <property type="term" value="C:endomembrane system"/>
    <property type="evidence" value="ECO:0007669"/>
    <property type="project" value="UniProtKB-SubCell"/>
</dbReference>
<sequence>MATRHEIKRFRMNLADELDSAALYDTLARVEKDPARRTVFTQLANSEREHANIWLDKLRAGGVHVRTHRLSAKTHLMRALIHTLGPSFVLPALAAAETADRDKYAHQPDAAQLSADEQRHAAVMEAVVAQDMQRATSLMSTRVRRHRAPSASRPAVHAEAWHKGVASGNDLRAAVLGANDGLVSNFCLIMGVAGAGASNKAIMLTGLAGLIAGACSMALGEWLSVTNARELARTQIAKEADELEHAPDAERRELALIYEAKGIDAAEARRVAAQIMRDKQKALDTLTREELGIDPAELGGNPWSAAGVSFCLFSLGAIFPVLPFLWTHGMTAIAQCIALSAFGLAAVGVFTSLFNGRSAAFSASRQIIIGLIAAAFTFGAGHLLGVSIS</sequence>
<evidence type="ECO:0000256" key="2">
    <source>
        <dbReference type="ARBA" id="ARBA00022692"/>
    </source>
</evidence>
<feature type="transmembrane region" description="Helical" evidence="5">
    <location>
        <begin position="332"/>
        <end position="355"/>
    </location>
</feature>
<comment type="subcellular location">
    <subcellularLocation>
        <location evidence="1">Endomembrane system</location>
        <topology evidence="1">Multi-pass membrane protein</topology>
    </subcellularLocation>
</comment>
<dbReference type="InterPro" id="IPR009078">
    <property type="entry name" value="Ferritin-like_SF"/>
</dbReference>
<proteinExistence type="predicted"/>
<keyword evidence="2 5" id="KW-0812">Transmembrane</keyword>
<evidence type="ECO:0000256" key="3">
    <source>
        <dbReference type="ARBA" id="ARBA00022989"/>
    </source>
</evidence>
<dbReference type="CDD" id="cd02433">
    <property type="entry name" value="Nodulin-21_like_2"/>
    <property type="match status" value="1"/>
</dbReference>
<name>A0A6J5F677_9BURK</name>
<evidence type="ECO:0000256" key="1">
    <source>
        <dbReference type="ARBA" id="ARBA00004127"/>
    </source>
</evidence>
<dbReference type="CDD" id="cd01044">
    <property type="entry name" value="Ferritin_CCC1_N"/>
    <property type="match status" value="1"/>
</dbReference>
<protein>
    <recommendedName>
        <fullName evidence="8">Rubrerythrin diiron-binding domain-containing protein</fullName>
    </recommendedName>
</protein>
<keyword evidence="7" id="KW-1185">Reference proteome</keyword>
<dbReference type="GO" id="GO:0030026">
    <property type="term" value="P:intracellular manganese ion homeostasis"/>
    <property type="evidence" value="ECO:0007669"/>
    <property type="project" value="InterPro"/>
</dbReference>
<dbReference type="SUPFAM" id="SSF47240">
    <property type="entry name" value="Ferritin-like"/>
    <property type="match status" value="1"/>
</dbReference>
<dbReference type="InterPro" id="IPR008217">
    <property type="entry name" value="Ccc1_fam"/>
</dbReference>
<gene>
    <name evidence="6" type="ORF">LMG29542_07071</name>
</gene>
<feature type="transmembrane region" description="Helical" evidence="5">
    <location>
        <begin position="367"/>
        <end position="388"/>
    </location>
</feature>
<dbReference type="InterPro" id="IPR039376">
    <property type="entry name" value="Ferritin_CCC1_N"/>
</dbReference>
<keyword evidence="3 5" id="KW-1133">Transmembrane helix</keyword>
<evidence type="ECO:0008006" key="8">
    <source>
        <dbReference type="Google" id="ProtNLM"/>
    </source>
</evidence>
<dbReference type="AlphaFoldDB" id="A0A6J5F677"/>
<dbReference type="Proteomes" id="UP000494363">
    <property type="component" value="Unassembled WGS sequence"/>
</dbReference>
<evidence type="ECO:0000313" key="7">
    <source>
        <dbReference type="Proteomes" id="UP000494363"/>
    </source>
</evidence>
<evidence type="ECO:0000256" key="5">
    <source>
        <dbReference type="SAM" id="Phobius"/>
    </source>
</evidence>
<dbReference type="Pfam" id="PF01988">
    <property type="entry name" value="VIT1"/>
    <property type="match status" value="1"/>
</dbReference>
<feature type="transmembrane region" description="Helical" evidence="5">
    <location>
        <begin position="303"/>
        <end position="326"/>
    </location>
</feature>
<dbReference type="RefSeq" id="WP_175232422.1">
    <property type="nucleotide sequence ID" value="NZ_CADIKH010000066.1"/>
</dbReference>
<organism evidence="6 7">
    <name type="scientific">Paraburkholderia humisilvae</name>
    <dbReference type="NCBI Taxonomy" id="627669"/>
    <lineage>
        <taxon>Bacteria</taxon>
        <taxon>Pseudomonadati</taxon>
        <taxon>Pseudomonadota</taxon>
        <taxon>Betaproteobacteria</taxon>
        <taxon>Burkholderiales</taxon>
        <taxon>Burkholderiaceae</taxon>
        <taxon>Paraburkholderia</taxon>
    </lineage>
</organism>
<dbReference type="PANTHER" id="PTHR31851">
    <property type="entry name" value="FE(2+)/MN(2+) TRANSPORTER PCL1"/>
    <property type="match status" value="1"/>
</dbReference>
<dbReference type="EMBL" id="CADIKH010000066">
    <property type="protein sequence ID" value="CAB3773007.1"/>
    <property type="molecule type" value="Genomic_DNA"/>
</dbReference>
<accession>A0A6J5F677</accession>
<keyword evidence="4 5" id="KW-0472">Membrane</keyword>
<evidence type="ECO:0000313" key="6">
    <source>
        <dbReference type="EMBL" id="CAB3773007.1"/>
    </source>
</evidence>
<evidence type="ECO:0000256" key="4">
    <source>
        <dbReference type="ARBA" id="ARBA00023136"/>
    </source>
</evidence>
<dbReference type="GO" id="GO:0005384">
    <property type="term" value="F:manganese ion transmembrane transporter activity"/>
    <property type="evidence" value="ECO:0007669"/>
    <property type="project" value="InterPro"/>
</dbReference>